<keyword evidence="1" id="KW-1133">Transmembrane helix</keyword>
<keyword evidence="1" id="KW-0472">Membrane</keyword>
<evidence type="ECO:0000313" key="2">
    <source>
        <dbReference type="EMBL" id="MBB6678593.1"/>
    </source>
</evidence>
<evidence type="ECO:0000313" key="3">
    <source>
        <dbReference type="Proteomes" id="UP000574133"/>
    </source>
</evidence>
<dbReference type="InterPro" id="IPR021214">
    <property type="entry name" value="DUF2568"/>
</dbReference>
<keyword evidence="3" id="KW-1185">Reference proteome</keyword>
<organism evidence="2 3">
    <name type="scientific">Cohnella lubricantis</name>
    <dbReference type="NCBI Taxonomy" id="2163172"/>
    <lineage>
        <taxon>Bacteria</taxon>
        <taxon>Bacillati</taxon>
        <taxon>Bacillota</taxon>
        <taxon>Bacilli</taxon>
        <taxon>Bacillales</taxon>
        <taxon>Paenibacillaceae</taxon>
        <taxon>Cohnella</taxon>
    </lineage>
</organism>
<proteinExistence type="predicted"/>
<accession>A0A841TAU2</accession>
<feature type="transmembrane region" description="Helical" evidence="1">
    <location>
        <begin position="53"/>
        <end position="71"/>
    </location>
</feature>
<name>A0A841TAU2_9BACL</name>
<reference evidence="2 3" key="1">
    <citation type="submission" date="2020-08" db="EMBL/GenBank/DDBJ databases">
        <title>Cohnella phylogeny.</title>
        <authorList>
            <person name="Dunlap C."/>
        </authorList>
    </citation>
    <scope>NUCLEOTIDE SEQUENCE [LARGE SCALE GENOMIC DNA]</scope>
    <source>
        <strain evidence="2 3">DSM 103658</strain>
    </source>
</reference>
<dbReference type="Proteomes" id="UP000574133">
    <property type="component" value="Unassembled WGS sequence"/>
</dbReference>
<dbReference type="EMBL" id="JACJVN010000057">
    <property type="protein sequence ID" value="MBB6678593.1"/>
    <property type="molecule type" value="Genomic_DNA"/>
</dbReference>
<comment type="caution">
    <text evidence="2">The sequence shown here is derived from an EMBL/GenBank/DDBJ whole genome shotgun (WGS) entry which is preliminary data.</text>
</comment>
<evidence type="ECO:0000256" key="1">
    <source>
        <dbReference type="SAM" id="Phobius"/>
    </source>
</evidence>
<sequence length="73" mass="7804">MIEVASLLSFGYWGTFVAPKASIPVSPHLRAALQLIVFALAAAALYFSGRHSWAAALIVAAVIDWGCVYVLKL</sequence>
<protein>
    <submittedName>
        <fullName evidence="2">DUF2568 domain-containing protein</fullName>
    </submittedName>
</protein>
<dbReference type="Pfam" id="PF10823">
    <property type="entry name" value="DUF2568"/>
    <property type="match status" value="1"/>
</dbReference>
<dbReference type="AlphaFoldDB" id="A0A841TAU2"/>
<keyword evidence="1" id="KW-0812">Transmembrane</keyword>
<gene>
    <name evidence="2" type="ORF">H4Q31_14980</name>
</gene>